<name>A0A061DVX9_THECC</name>
<dbReference type="HOGENOM" id="CLU_2854183_0_0_1"/>
<evidence type="ECO:0000313" key="2">
    <source>
        <dbReference type="Proteomes" id="UP000026915"/>
    </source>
</evidence>
<gene>
    <name evidence="1" type="ORF">TCM_006092</name>
</gene>
<protein>
    <submittedName>
        <fullName evidence="1">Uncharacterized protein isoform 2</fullName>
    </submittedName>
</protein>
<dbReference type="Gramene" id="EOX96969">
    <property type="protein sequence ID" value="EOX96969"/>
    <property type="gene ID" value="TCM_006092"/>
</dbReference>
<proteinExistence type="predicted"/>
<organism evidence="1 2">
    <name type="scientific">Theobroma cacao</name>
    <name type="common">Cacao</name>
    <name type="synonym">Cocoa</name>
    <dbReference type="NCBI Taxonomy" id="3641"/>
    <lineage>
        <taxon>Eukaryota</taxon>
        <taxon>Viridiplantae</taxon>
        <taxon>Streptophyta</taxon>
        <taxon>Embryophyta</taxon>
        <taxon>Tracheophyta</taxon>
        <taxon>Spermatophyta</taxon>
        <taxon>Magnoliopsida</taxon>
        <taxon>eudicotyledons</taxon>
        <taxon>Gunneridae</taxon>
        <taxon>Pentapetalae</taxon>
        <taxon>rosids</taxon>
        <taxon>malvids</taxon>
        <taxon>Malvales</taxon>
        <taxon>Malvaceae</taxon>
        <taxon>Byttnerioideae</taxon>
        <taxon>Theobroma</taxon>
    </lineage>
</organism>
<evidence type="ECO:0000313" key="1">
    <source>
        <dbReference type="EMBL" id="EOX96969.1"/>
    </source>
</evidence>
<dbReference type="AlphaFoldDB" id="A0A061DVX9"/>
<dbReference type="Proteomes" id="UP000026915">
    <property type="component" value="Chromosome 2"/>
</dbReference>
<reference evidence="1 2" key="1">
    <citation type="journal article" date="2013" name="Genome Biol.">
        <title>The genome sequence of the most widely cultivated cacao type and its use to identify candidate genes regulating pod color.</title>
        <authorList>
            <person name="Motamayor J.C."/>
            <person name="Mockaitis K."/>
            <person name="Schmutz J."/>
            <person name="Haiminen N."/>
            <person name="Iii D.L."/>
            <person name="Cornejo O."/>
            <person name="Findley S.D."/>
            <person name="Zheng P."/>
            <person name="Utro F."/>
            <person name="Royaert S."/>
            <person name="Saski C."/>
            <person name="Jenkins J."/>
            <person name="Podicheti R."/>
            <person name="Zhao M."/>
            <person name="Scheffler B.E."/>
            <person name="Stack J.C."/>
            <person name="Feltus F.A."/>
            <person name="Mustiga G.M."/>
            <person name="Amores F."/>
            <person name="Phillips W."/>
            <person name="Marelli J.P."/>
            <person name="May G.D."/>
            <person name="Shapiro H."/>
            <person name="Ma J."/>
            <person name="Bustamante C.D."/>
            <person name="Schnell R.J."/>
            <person name="Main D."/>
            <person name="Gilbert D."/>
            <person name="Parida L."/>
            <person name="Kuhn D.N."/>
        </authorList>
    </citation>
    <scope>NUCLEOTIDE SEQUENCE [LARGE SCALE GENOMIC DNA]</scope>
    <source>
        <strain evidence="2">cv. Matina 1-6</strain>
    </source>
</reference>
<dbReference type="InParanoid" id="A0A061DVX9"/>
<dbReference type="EMBL" id="CM001880">
    <property type="protein sequence ID" value="EOX96969.1"/>
    <property type="molecule type" value="Genomic_DNA"/>
</dbReference>
<sequence>MVPNTNVEENASIFQRHDFDYLIGCNFVGGTKAMIHHSRALGACRQKLKGALIFKHLNPISKLAS</sequence>
<keyword evidence="2" id="KW-1185">Reference proteome</keyword>
<accession>A0A061DVX9</accession>